<keyword evidence="2" id="KW-0808">Transferase</keyword>
<protein>
    <submittedName>
        <fullName evidence="5">Phospholipid/glycerol acyltransferase</fullName>
    </submittedName>
</protein>
<feature type="domain" description="Phospholipid/glycerol acyltransferase" evidence="4">
    <location>
        <begin position="30"/>
        <end position="139"/>
    </location>
</feature>
<dbReference type="PANTHER" id="PTHR10434:SF9">
    <property type="entry name" value="PHOSPHOLIPID_GLYCEROL ACYLTRANSFERASE DOMAIN-CONTAINING PROTEIN"/>
    <property type="match status" value="1"/>
</dbReference>
<organism evidence="5 6">
    <name type="scientific">Weeksella virosa (strain ATCC 43766 / DSM 16922 / JCM 21250 / CCUG 30538 / CDC 9751 / IAM 14551 / NBRC 16016 / NCTC 11634 / CL345/78)</name>
    <dbReference type="NCBI Taxonomy" id="865938"/>
    <lineage>
        <taxon>Bacteria</taxon>
        <taxon>Pseudomonadati</taxon>
        <taxon>Bacteroidota</taxon>
        <taxon>Flavobacteriia</taxon>
        <taxon>Flavobacteriales</taxon>
        <taxon>Weeksellaceae</taxon>
        <taxon>Weeksella</taxon>
    </lineage>
</organism>
<dbReference type="eggNOG" id="COG0204">
    <property type="taxonomic scope" value="Bacteria"/>
</dbReference>
<reference evidence="6" key="2">
    <citation type="journal article" date="2011" name="Stand. Genomic Sci.">
        <title>Complete genome sequence of Weeksella virosa type strain (9751T).</title>
        <authorList>
            <person name="Lang E."/>
            <person name="Teshima H."/>
            <person name="Lucas S."/>
            <person name="Lapidus A."/>
            <person name="Hammon N."/>
            <person name="Deshpande S."/>
            <person name="Nolan M."/>
            <person name="Cheng J."/>
            <person name="Pitluck S."/>
            <person name="Liolios K."/>
            <person name="Pagani I."/>
            <person name="Mikhailova N."/>
            <person name="Ivanova N."/>
            <person name="Mavromatis K."/>
            <person name="Pati A."/>
            <person name="Tapia R."/>
            <person name="Han C."/>
            <person name="Goodwin L."/>
            <person name="Chen A."/>
            <person name="Palaniappan K."/>
            <person name="Land M."/>
            <person name="Hauser L."/>
            <person name="Chang Y."/>
            <person name="Jeffries C."/>
            <person name="Brambilla E."/>
            <person name="Kopitz M."/>
            <person name="Rohde M."/>
            <person name="Goker M."/>
            <person name="Tindall B."/>
            <person name="Detter J."/>
            <person name="Woyke T."/>
            <person name="Bristow J."/>
            <person name="Eisen J."/>
            <person name="Markowitz V."/>
            <person name="Hugenholtz P."/>
            <person name="Klenk H."/>
            <person name="Kyrpides N."/>
        </authorList>
    </citation>
    <scope>NUCLEOTIDE SEQUENCE [LARGE SCALE GENOMIC DNA]</scope>
    <source>
        <strain evidence="6">ATCC 43766 / DSM 16922 / JCM 21250 / NBRC 16016 / NCTC 11634 / CL345/78</strain>
    </source>
</reference>
<dbReference type="InterPro" id="IPR002123">
    <property type="entry name" value="Plipid/glycerol_acylTrfase"/>
</dbReference>
<dbReference type="PANTHER" id="PTHR10434">
    <property type="entry name" value="1-ACYL-SN-GLYCEROL-3-PHOSPHATE ACYLTRANSFERASE"/>
    <property type="match status" value="1"/>
</dbReference>
<gene>
    <name evidence="5" type="ordered locus">Weevi_0387</name>
</gene>
<accession>F0NYI6</accession>
<comment type="pathway">
    <text evidence="1">Lipid metabolism.</text>
</comment>
<proteinExistence type="predicted"/>
<dbReference type="HOGENOM" id="CLU_099447_0_0_10"/>
<dbReference type="GO" id="GO:0003841">
    <property type="term" value="F:1-acylglycerol-3-phosphate O-acyltransferase activity"/>
    <property type="evidence" value="ECO:0007669"/>
    <property type="project" value="TreeGrafter"/>
</dbReference>
<evidence type="ECO:0000313" key="5">
    <source>
        <dbReference type="EMBL" id="ADX67106.1"/>
    </source>
</evidence>
<keyword evidence="6" id="KW-1185">Reference proteome</keyword>
<dbReference type="KEGG" id="wvi:Weevi_0387"/>
<sequence>MKKILGKLLYRLGGWKLINTVDTSKVDKCVLVCAPHTSNWDFYYAIVAFWQMGIPMKMFIKDAWTKPWYGFIIKSMGGIGIDRTQRNNSVQFAAEILRSTPRMYLINTPEGTRSFSEKWKTGFLYISQEANVPIALAFCDYEKKEAGIAKIVDTEGRTHEDILQEIEDFYRPIKGKYPEKYNQKIY</sequence>
<name>F0NYI6_WEEVC</name>
<evidence type="ECO:0000256" key="1">
    <source>
        <dbReference type="ARBA" id="ARBA00005189"/>
    </source>
</evidence>
<dbReference type="EMBL" id="CP002455">
    <property type="protein sequence ID" value="ADX67106.1"/>
    <property type="molecule type" value="Genomic_DNA"/>
</dbReference>
<dbReference type="SUPFAM" id="SSF69593">
    <property type="entry name" value="Glycerol-3-phosphate (1)-acyltransferase"/>
    <property type="match status" value="1"/>
</dbReference>
<dbReference type="SMART" id="SM00563">
    <property type="entry name" value="PlsC"/>
    <property type="match status" value="1"/>
</dbReference>
<dbReference type="RefSeq" id="WP_013597498.1">
    <property type="nucleotide sequence ID" value="NC_015144.1"/>
</dbReference>
<evidence type="ECO:0000313" key="6">
    <source>
        <dbReference type="Proteomes" id="UP000008641"/>
    </source>
</evidence>
<evidence type="ECO:0000256" key="2">
    <source>
        <dbReference type="ARBA" id="ARBA00022679"/>
    </source>
</evidence>
<evidence type="ECO:0000256" key="3">
    <source>
        <dbReference type="ARBA" id="ARBA00023315"/>
    </source>
</evidence>
<keyword evidence="3 5" id="KW-0012">Acyltransferase</keyword>
<dbReference type="GO" id="GO:0006654">
    <property type="term" value="P:phosphatidic acid biosynthetic process"/>
    <property type="evidence" value="ECO:0007669"/>
    <property type="project" value="TreeGrafter"/>
</dbReference>
<dbReference type="Pfam" id="PF01553">
    <property type="entry name" value="Acyltransferase"/>
    <property type="match status" value="1"/>
</dbReference>
<dbReference type="AlphaFoldDB" id="F0NYI6"/>
<dbReference type="OrthoDB" id="9796839at2"/>
<evidence type="ECO:0000259" key="4">
    <source>
        <dbReference type="SMART" id="SM00563"/>
    </source>
</evidence>
<dbReference type="STRING" id="865938.Weevi_0387"/>
<dbReference type="Proteomes" id="UP000008641">
    <property type="component" value="Chromosome"/>
</dbReference>
<reference evidence="5 6" key="1">
    <citation type="journal article" date="2011" name="Stand. Genomic Sci.">
        <title>Complete genome sequence of Weeksella virosa type strain (9751).</title>
        <authorList>
            <person name="Lang E."/>
            <person name="Teshima H."/>
            <person name="Lucas S."/>
            <person name="Lapidus A."/>
            <person name="Hammon N."/>
            <person name="Deshpande S."/>
            <person name="Nolan M."/>
            <person name="Cheng J.F."/>
            <person name="Pitluck S."/>
            <person name="Liolios K."/>
            <person name="Pagani I."/>
            <person name="Mikhailova N."/>
            <person name="Ivanova N."/>
            <person name="Mavromatis K."/>
            <person name="Pati A."/>
            <person name="Tapia R."/>
            <person name="Han C."/>
            <person name="Goodwin L."/>
            <person name="Chen A."/>
            <person name="Palaniappan K."/>
            <person name="Land M."/>
            <person name="Hauser L."/>
            <person name="Chang Y.J."/>
            <person name="Jeffries C.D."/>
            <person name="Brambilla E.M."/>
            <person name="Kopitz M."/>
            <person name="Rohde M."/>
            <person name="Goker M."/>
            <person name="Tindall B.J."/>
            <person name="Detter J.C."/>
            <person name="Woyke T."/>
            <person name="Bristow J."/>
            <person name="Eisen J.A."/>
            <person name="Markowitz V."/>
            <person name="Hugenholtz P."/>
            <person name="Klenk H.P."/>
            <person name="Kyrpides N.C."/>
        </authorList>
    </citation>
    <scope>NUCLEOTIDE SEQUENCE [LARGE SCALE GENOMIC DNA]</scope>
    <source>
        <strain evidence="6">ATCC 43766 / DSM 16922 / JCM 21250 / NBRC 16016 / NCTC 11634 / CL345/78</strain>
    </source>
</reference>